<dbReference type="AlphaFoldDB" id="A0A2M6ZHH7"/>
<dbReference type="InterPro" id="IPR011611">
    <property type="entry name" value="PfkB_dom"/>
</dbReference>
<feature type="non-terminal residue" evidence="2">
    <location>
        <position position="249"/>
    </location>
</feature>
<dbReference type="Proteomes" id="UP000229227">
    <property type="component" value="Unassembled WGS sequence"/>
</dbReference>
<organism evidence="2 3">
    <name type="scientific">Candidatus Desantisbacteria bacterium CG07_land_8_20_14_0_80_39_15</name>
    <dbReference type="NCBI Taxonomy" id="1974549"/>
    <lineage>
        <taxon>Bacteria</taxon>
        <taxon>Candidatus Desantisiibacteriota</taxon>
    </lineage>
</organism>
<sequence>MDISKLSMLRKTPKRFPNIPGKAKGFSKRNRKFFGRDIMEFSLKIPNMLGKVLCAFPSHFTSKSMLLSLSKYFSSIYHEALSKPFIFPTFAVTNNVNTDKIFKTDKKSLKKAFTEFSFFCPDKNVRSIVKKAMYLTFSKGGEVSADNYRKNIEIFANILQKYSENELRLGGNAGNASVALACLKNHTYLSGSIRNDYYGKFILNFLKEKGVKTDFLNTHEGKQAVTFCIEAADRGFLCDGADNRYLQMG</sequence>
<dbReference type="SUPFAM" id="SSF53613">
    <property type="entry name" value="Ribokinase-like"/>
    <property type="match status" value="1"/>
</dbReference>
<proteinExistence type="predicted"/>
<name>A0A2M6ZHH7_9BACT</name>
<reference evidence="3" key="1">
    <citation type="submission" date="2017-09" db="EMBL/GenBank/DDBJ databases">
        <title>Depth-based differentiation of microbial function through sediment-hosted aquifers and enrichment of novel symbionts in the deep terrestrial subsurface.</title>
        <authorList>
            <person name="Probst A.J."/>
            <person name="Ladd B."/>
            <person name="Jarett J.K."/>
            <person name="Geller-Mcgrath D.E."/>
            <person name="Sieber C.M.K."/>
            <person name="Emerson J.B."/>
            <person name="Anantharaman K."/>
            <person name="Thomas B.C."/>
            <person name="Malmstrom R."/>
            <person name="Stieglmeier M."/>
            <person name="Klingl A."/>
            <person name="Woyke T."/>
            <person name="Ryan C.M."/>
            <person name="Banfield J.F."/>
        </authorList>
    </citation>
    <scope>NUCLEOTIDE SEQUENCE [LARGE SCALE GENOMIC DNA]</scope>
</reference>
<comment type="caution">
    <text evidence="2">The sequence shown here is derived from an EMBL/GenBank/DDBJ whole genome shotgun (WGS) entry which is preliminary data.</text>
</comment>
<dbReference type="EMBL" id="PEWN01000037">
    <property type="protein sequence ID" value="PIU51841.1"/>
    <property type="molecule type" value="Genomic_DNA"/>
</dbReference>
<evidence type="ECO:0000259" key="1">
    <source>
        <dbReference type="Pfam" id="PF00294"/>
    </source>
</evidence>
<evidence type="ECO:0000313" key="3">
    <source>
        <dbReference type="Proteomes" id="UP000229227"/>
    </source>
</evidence>
<dbReference type="InterPro" id="IPR029056">
    <property type="entry name" value="Ribokinase-like"/>
</dbReference>
<gene>
    <name evidence="2" type="ORF">COS91_02320</name>
</gene>
<feature type="domain" description="Carbohydrate kinase PfkB" evidence="1">
    <location>
        <begin position="149"/>
        <end position="244"/>
    </location>
</feature>
<dbReference type="Gene3D" id="3.40.1190.20">
    <property type="match status" value="1"/>
</dbReference>
<accession>A0A2M6ZHH7</accession>
<evidence type="ECO:0000313" key="2">
    <source>
        <dbReference type="EMBL" id="PIU51841.1"/>
    </source>
</evidence>
<protein>
    <recommendedName>
        <fullName evidence="1">Carbohydrate kinase PfkB domain-containing protein</fullName>
    </recommendedName>
</protein>
<dbReference type="Pfam" id="PF00294">
    <property type="entry name" value="PfkB"/>
    <property type="match status" value="1"/>
</dbReference>